<name>A0A090SRM4_9VIBR</name>
<feature type="transmembrane region" description="Helical" evidence="1">
    <location>
        <begin position="81"/>
        <end position="99"/>
    </location>
</feature>
<feature type="transmembrane region" description="Helical" evidence="1">
    <location>
        <begin position="138"/>
        <end position="157"/>
    </location>
</feature>
<dbReference type="Proteomes" id="UP000029228">
    <property type="component" value="Unassembled WGS sequence"/>
</dbReference>
<reference evidence="2 3" key="1">
    <citation type="submission" date="2014-09" db="EMBL/GenBank/DDBJ databases">
        <title>Vibrio maritimus JCM 19235. (C45) whole genome shotgun sequence.</title>
        <authorList>
            <person name="Sawabe T."/>
            <person name="Meirelles P."/>
            <person name="Nakanishi M."/>
            <person name="Sayaka M."/>
            <person name="Hattori M."/>
            <person name="Ohkuma M."/>
        </authorList>
    </citation>
    <scope>NUCLEOTIDE SEQUENCE [LARGE SCALE GENOMIC DNA]</scope>
    <source>
        <strain evidence="3">JCM19235</strain>
    </source>
</reference>
<proteinExistence type="predicted"/>
<evidence type="ECO:0000313" key="3">
    <source>
        <dbReference type="Proteomes" id="UP000029228"/>
    </source>
</evidence>
<gene>
    <name evidence="2" type="ORF">JCM19235_1803</name>
</gene>
<dbReference type="STRING" id="990268.JCM19235_1803"/>
<sequence>MTRGWKLLLVSTWFELMWALSVFGQERFQWLALALAVITVATTFNKLNLSLTIWGAIVGLGLVVDSANALTGVLVFDAALLPIWLVALWLIFAWYAYFLASFLTSYPISIVVMIGGVAGALSYFAGFKLGAVDTHLSIFAMMALLFLQWVAIVFVVLRLSTYSERKVSHES</sequence>
<evidence type="ECO:0000313" key="2">
    <source>
        <dbReference type="EMBL" id="GAL21977.1"/>
    </source>
</evidence>
<dbReference type="OrthoDB" id="6522758at2"/>
<feature type="transmembrane region" description="Helical" evidence="1">
    <location>
        <begin position="106"/>
        <end position="126"/>
    </location>
</feature>
<protein>
    <recommendedName>
        <fullName evidence="4">DUF2878 domain-containing protein</fullName>
    </recommendedName>
</protein>
<comment type="caution">
    <text evidence="2">The sequence shown here is derived from an EMBL/GenBank/DDBJ whole genome shotgun (WGS) entry which is preliminary data.</text>
</comment>
<dbReference type="AlphaFoldDB" id="A0A090SRM4"/>
<feature type="transmembrane region" description="Helical" evidence="1">
    <location>
        <begin position="29"/>
        <end position="47"/>
    </location>
</feature>
<dbReference type="Pfam" id="PF11086">
    <property type="entry name" value="DUF2878"/>
    <property type="match status" value="1"/>
</dbReference>
<accession>A0A090SRM4</accession>
<keyword evidence="1" id="KW-0812">Transmembrane</keyword>
<keyword evidence="3" id="KW-1185">Reference proteome</keyword>
<organism evidence="2 3">
    <name type="scientific">Vibrio maritimus</name>
    <dbReference type="NCBI Taxonomy" id="990268"/>
    <lineage>
        <taxon>Bacteria</taxon>
        <taxon>Pseudomonadati</taxon>
        <taxon>Pseudomonadota</taxon>
        <taxon>Gammaproteobacteria</taxon>
        <taxon>Vibrionales</taxon>
        <taxon>Vibrionaceae</taxon>
        <taxon>Vibrio</taxon>
    </lineage>
</organism>
<dbReference type="EMBL" id="BBMR01000010">
    <property type="protein sequence ID" value="GAL21977.1"/>
    <property type="molecule type" value="Genomic_DNA"/>
</dbReference>
<keyword evidence="1" id="KW-0472">Membrane</keyword>
<dbReference type="InterPro" id="IPR021306">
    <property type="entry name" value="DUF2878"/>
</dbReference>
<evidence type="ECO:0000256" key="1">
    <source>
        <dbReference type="SAM" id="Phobius"/>
    </source>
</evidence>
<keyword evidence="1" id="KW-1133">Transmembrane helix</keyword>
<feature type="transmembrane region" description="Helical" evidence="1">
    <location>
        <begin position="54"/>
        <end position="75"/>
    </location>
</feature>
<evidence type="ECO:0008006" key="4">
    <source>
        <dbReference type="Google" id="ProtNLM"/>
    </source>
</evidence>